<dbReference type="InterPro" id="IPR050869">
    <property type="entry name" value="H3K4_H4K5_MeTrfase"/>
</dbReference>
<name>A0ABR1EZI7_9ASCO</name>
<dbReference type="Gene3D" id="2.170.270.10">
    <property type="entry name" value="SET domain"/>
    <property type="match status" value="1"/>
</dbReference>
<dbReference type="CDD" id="cd20071">
    <property type="entry name" value="SET_SMYD"/>
    <property type="match status" value="1"/>
</dbReference>
<gene>
    <name evidence="2" type="ORF">BZA70DRAFT_297518</name>
</gene>
<proteinExistence type="predicted"/>
<dbReference type="SUPFAM" id="SSF82199">
    <property type="entry name" value="SET domain"/>
    <property type="match status" value="1"/>
</dbReference>
<accession>A0ABR1EZI7</accession>
<dbReference type="RefSeq" id="XP_064766028.1">
    <property type="nucleotide sequence ID" value="XM_064914567.1"/>
</dbReference>
<dbReference type="EMBL" id="JBBJBU010000014">
    <property type="protein sequence ID" value="KAK7202995.1"/>
    <property type="molecule type" value="Genomic_DNA"/>
</dbReference>
<evidence type="ECO:0000259" key="1">
    <source>
        <dbReference type="PROSITE" id="PS50280"/>
    </source>
</evidence>
<feature type="domain" description="SET" evidence="1">
    <location>
        <begin position="1"/>
        <end position="337"/>
    </location>
</feature>
<dbReference type="Pfam" id="PF00856">
    <property type="entry name" value="SET"/>
    <property type="match status" value="1"/>
</dbReference>
<dbReference type="SMART" id="SM00317">
    <property type="entry name" value="SET"/>
    <property type="match status" value="1"/>
</dbReference>
<comment type="caution">
    <text evidence="2">The sequence shown here is derived from an EMBL/GenBank/DDBJ whole genome shotgun (WGS) entry which is preliminary data.</text>
</comment>
<protein>
    <recommendedName>
        <fullName evidence="1">SET domain-containing protein</fullName>
    </recommendedName>
</protein>
<dbReference type="InterPro" id="IPR001214">
    <property type="entry name" value="SET_dom"/>
</dbReference>
<dbReference type="InterPro" id="IPR046341">
    <property type="entry name" value="SET_dom_sf"/>
</dbReference>
<keyword evidence="3" id="KW-1185">Reference proteome</keyword>
<reference evidence="2 3" key="1">
    <citation type="submission" date="2024-03" db="EMBL/GenBank/DDBJ databases">
        <title>Genome-scale model development and genomic sequencing of the oleaginous clade Lipomyces.</title>
        <authorList>
            <consortium name="Lawrence Berkeley National Laboratory"/>
            <person name="Czajka J.J."/>
            <person name="Han Y."/>
            <person name="Kim J."/>
            <person name="Mondo S.J."/>
            <person name="Hofstad B.A."/>
            <person name="Robles A."/>
            <person name="Haridas S."/>
            <person name="Riley R."/>
            <person name="LaButti K."/>
            <person name="Pangilinan J."/>
            <person name="Andreopoulos W."/>
            <person name="Lipzen A."/>
            <person name="Yan J."/>
            <person name="Wang M."/>
            <person name="Ng V."/>
            <person name="Grigoriev I.V."/>
            <person name="Spatafora J.W."/>
            <person name="Magnuson J.K."/>
            <person name="Baker S.E."/>
            <person name="Pomraning K.R."/>
        </authorList>
    </citation>
    <scope>NUCLEOTIDE SEQUENCE [LARGE SCALE GENOMIC DNA]</scope>
    <source>
        <strain evidence="2 3">Phaff 52-87</strain>
    </source>
</reference>
<evidence type="ECO:0000313" key="3">
    <source>
        <dbReference type="Proteomes" id="UP001498771"/>
    </source>
</evidence>
<dbReference type="PANTHER" id="PTHR12197">
    <property type="entry name" value="HISTONE-LYSINE N-METHYLTRANSFERASE SMYD"/>
    <property type="match status" value="1"/>
</dbReference>
<dbReference type="GeneID" id="90040079"/>
<evidence type="ECO:0000313" key="2">
    <source>
        <dbReference type="EMBL" id="KAK7202995.1"/>
    </source>
</evidence>
<dbReference type="Proteomes" id="UP001498771">
    <property type="component" value="Unassembled WGS sequence"/>
</dbReference>
<sequence>MFTVRPTSYGGRGCFATAPIAEGTVVHRAPAPFTSAVNRDFRKEVCAYCFHYDLGRTMKVRFPRASLWFCSDDCRANWVAHEDDVCRGLVSDVLERIDNAVAKARKTMQLGRGIAEPSAEYDVDYVPDDVILDGSPESADEIEQVWQTIAQRIEPAAPAASNPLKNPLLKVRLLALEEIEWDSARLVAVALVRKYLEEEEESTAAESRKLPDHFLWSKFYSLESHEVDLLARVPALLESHVRVFLFLLAVMPPALLPHVTIANVRAVVSREAANAFGIWQLPLSSESEFLGSAIFPSGSYFNHSCEPNVAKSRVGRSMHFTTTRDIAPDEELCISYGMMLDQPVDSRRETLKEQWYFDCGCVRCARELAEANSSNSSG</sequence>
<dbReference type="PROSITE" id="PS50280">
    <property type="entry name" value="SET"/>
    <property type="match status" value="1"/>
</dbReference>
<organism evidence="2 3">
    <name type="scientific">Myxozyma melibiosi</name>
    <dbReference type="NCBI Taxonomy" id="54550"/>
    <lineage>
        <taxon>Eukaryota</taxon>
        <taxon>Fungi</taxon>
        <taxon>Dikarya</taxon>
        <taxon>Ascomycota</taxon>
        <taxon>Saccharomycotina</taxon>
        <taxon>Lipomycetes</taxon>
        <taxon>Lipomycetales</taxon>
        <taxon>Lipomycetaceae</taxon>
        <taxon>Myxozyma</taxon>
    </lineage>
</organism>
<dbReference type="PANTHER" id="PTHR12197:SF294">
    <property type="entry name" value="POTENTIAL PROTEIN LYSINE METHYLTRANSFERASE SET6"/>
    <property type="match status" value="1"/>
</dbReference>